<sequence length="511" mass="59377">MLWHQADESIPIQICRILCSWLDNPHIRSKGKLSLVLQQIFAPLIEMNFSSFYIDRSDHTTCSLESKTVLNNISNIFIEFFHSWQGLIAFSIPEFNSNNSLVSPIRILDQLSNDSSADRRLYEVRVMLIDCICKLLDFSYAHRKFDSWTDATEFYSAAHGLNGNESLENDFIVAEYEYSIKNDQEHCEHVNLLFSFRALMLYFFVNSNIVQVMLIFQILSRLILTDFDSQLGIKATLLLADIILLGSMFLPVEWRYRVMSLPMLVESSCEVQLNATEKYNRESFTFSNSRNAPLILNRLDLLNEISFHKKGHSNLSNLHLFMQKFNSETRSYSNTRINLSEKSNVDKDIFGDIENMFAKICDGTKGKLMWPVVDRIVKLLETDHSLIIRHKHSEKCHKFFTDLLQYLSPLKQVGIANASFFDQDPFVVGCACRALRLLPPLCEVELYFEELIMKFIQECMNDLELNKINSGIFYHRNLESSYSMYYFAMIGGISSHRYGRKILEKSQILQR</sequence>
<organism evidence="4 6">
    <name type="scientific">Dracunculus medinensis</name>
    <name type="common">Guinea worm</name>
    <dbReference type="NCBI Taxonomy" id="318479"/>
    <lineage>
        <taxon>Eukaryota</taxon>
        <taxon>Metazoa</taxon>
        <taxon>Ecdysozoa</taxon>
        <taxon>Nematoda</taxon>
        <taxon>Chromadorea</taxon>
        <taxon>Rhabditida</taxon>
        <taxon>Spirurina</taxon>
        <taxon>Dracunculoidea</taxon>
        <taxon>Dracunculidae</taxon>
        <taxon>Dracunculus</taxon>
    </lineage>
</organism>
<dbReference type="Proteomes" id="UP000274756">
    <property type="component" value="Unassembled WGS sequence"/>
</dbReference>
<dbReference type="WBParaSite" id="DME_0000935001-mRNA-1">
    <property type="protein sequence ID" value="DME_0000935001-mRNA-1"/>
    <property type="gene ID" value="DME_0000935001"/>
</dbReference>
<evidence type="ECO:0000313" key="5">
    <source>
        <dbReference type="Proteomes" id="UP000274756"/>
    </source>
</evidence>
<dbReference type="Proteomes" id="UP000038040">
    <property type="component" value="Unplaced"/>
</dbReference>
<dbReference type="PANTHER" id="PTHR13298">
    <property type="entry name" value="CYTOSOLIC REGULATOR PIANISSIMO"/>
    <property type="match status" value="1"/>
</dbReference>
<dbReference type="GO" id="GO:0051897">
    <property type="term" value="P:positive regulation of phosphatidylinositol 3-kinase/protein kinase B signal transduction"/>
    <property type="evidence" value="ECO:0007669"/>
    <property type="project" value="TreeGrafter"/>
</dbReference>
<keyword evidence="1" id="KW-1133">Transmembrane helix</keyword>
<feature type="transmembrane region" description="Helical" evidence="1">
    <location>
        <begin position="199"/>
        <end position="219"/>
    </location>
</feature>
<dbReference type="STRING" id="318479.A0A0N4UN82"/>
<evidence type="ECO:0000313" key="4">
    <source>
        <dbReference type="Proteomes" id="UP000038040"/>
    </source>
</evidence>
<accession>A0A0N4UN82</accession>
<proteinExistence type="predicted"/>
<dbReference type="GO" id="GO:0031932">
    <property type="term" value="C:TORC2 complex"/>
    <property type="evidence" value="ECO:0007669"/>
    <property type="project" value="InterPro"/>
</dbReference>
<dbReference type="OrthoDB" id="271111at2759"/>
<keyword evidence="5" id="KW-1185">Reference proteome</keyword>
<dbReference type="EMBL" id="UYYG01000102">
    <property type="protein sequence ID" value="VDN53099.1"/>
    <property type="molecule type" value="Genomic_DNA"/>
</dbReference>
<name>A0A0N4UN82_DRAME</name>
<dbReference type="InterPro" id="IPR028268">
    <property type="entry name" value="Pianissimo_fam"/>
</dbReference>
<dbReference type="GO" id="GO:0043539">
    <property type="term" value="F:protein serine/threonine kinase activator activity"/>
    <property type="evidence" value="ECO:0007669"/>
    <property type="project" value="TreeGrafter"/>
</dbReference>
<dbReference type="Pfam" id="PF14664">
    <property type="entry name" value="RICTOR_N"/>
    <property type="match status" value="1"/>
</dbReference>
<evidence type="ECO:0000313" key="6">
    <source>
        <dbReference type="WBParaSite" id="DME_0000935001-mRNA-1"/>
    </source>
</evidence>
<feature type="transmembrane region" description="Helical" evidence="1">
    <location>
        <begin position="231"/>
        <end position="252"/>
    </location>
</feature>
<evidence type="ECO:0000256" key="1">
    <source>
        <dbReference type="SAM" id="Phobius"/>
    </source>
</evidence>
<keyword evidence="1" id="KW-0472">Membrane</keyword>
<dbReference type="AlphaFoldDB" id="A0A0N4UN82"/>
<gene>
    <name evidence="3" type="ORF">DME_LOCUS3072</name>
</gene>
<evidence type="ECO:0000313" key="3">
    <source>
        <dbReference type="EMBL" id="VDN53099.1"/>
    </source>
</evidence>
<dbReference type="InterPro" id="IPR028267">
    <property type="entry name" value="Pianissimo_N"/>
</dbReference>
<reference evidence="6" key="1">
    <citation type="submission" date="2016-04" db="UniProtKB">
        <authorList>
            <consortium name="WormBaseParasite"/>
        </authorList>
    </citation>
    <scope>IDENTIFICATION</scope>
</reference>
<feature type="domain" description="Rapamycin-insensitive companion of mTOR N-terminal" evidence="2">
    <location>
        <begin position="13"/>
        <end position="251"/>
    </location>
</feature>
<reference evidence="3 5" key="2">
    <citation type="submission" date="2018-11" db="EMBL/GenBank/DDBJ databases">
        <authorList>
            <consortium name="Pathogen Informatics"/>
        </authorList>
    </citation>
    <scope>NUCLEOTIDE SEQUENCE [LARGE SCALE GENOMIC DNA]</scope>
</reference>
<protein>
    <submittedName>
        <fullName evidence="6">RICTOR_N domain-containing protein</fullName>
    </submittedName>
</protein>
<dbReference type="GO" id="GO:0038203">
    <property type="term" value="P:TORC2 signaling"/>
    <property type="evidence" value="ECO:0007669"/>
    <property type="project" value="TreeGrafter"/>
</dbReference>
<evidence type="ECO:0000259" key="2">
    <source>
        <dbReference type="Pfam" id="PF14664"/>
    </source>
</evidence>
<dbReference type="PANTHER" id="PTHR13298:SF11">
    <property type="entry name" value="RAPAMYCIN-INSENSITIVE COMPANION OF MTOR"/>
    <property type="match status" value="1"/>
</dbReference>
<keyword evidence="1" id="KW-0812">Transmembrane</keyword>